<feature type="signal peptide" evidence="1">
    <location>
        <begin position="1"/>
        <end position="32"/>
    </location>
</feature>
<feature type="domain" description="Lysozyme inhibitor LprI-like N-terminal" evidence="2">
    <location>
        <begin position="43"/>
        <end position="104"/>
    </location>
</feature>
<dbReference type="EMBL" id="MWIP01000004">
    <property type="protein sequence ID" value="KAF1686854.1"/>
    <property type="molecule type" value="Genomic_DNA"/>
</dbReference>
<name>A0A7V8K7S3_9GAMM</name>
<dbReference type="Pfam" id="PF07007">
    <property type="entry name" value="LprI"/>
    <property type="match status" value="1"/>
</dbReference>
<proteinExistence type="predicted"/>
<dbReference type="Gene3D" id="1.20.1270.180">
    <property type="match status" value="1"/>
</dbReference>
<evidence type="ECO:0000313" key="3">
    <source>
        <dbReference type="EMBL" id="KAF1686854.1"/>
    </source>
</evidence>
<protein>
    <recommendedName>
        <fullName evidence="2">Lysozyme inhibitor LprI-like N-terminal domain-containing protein</fullName>
    </recommendedName>
</protein>
<dbReference type="PANTHER" id="PTHR37549:SF1">
    <property type="entry name" value="LIPOPROTEIN LPRI"/>
    <property type="match status" value="1"/>
</dbReference>
<feature type="chain" id="PRO_5031560939" description="Lysozyme inhibitor LprI-like N-terminal domain-containing protein" evidence="1">
    <location>
        <begin position="33"/>
        <end position="271"/>
    </location>
</feature>
<dbReference type="AlphaFoldDB" id="A0A7V8K7S3"/>
<evidence type="ECO:0000259" key="2">
    <source>
        <dbReference type="Pfam" id="PF07007"/>
    </source>
</evidence>
<dbReference type="PANTHER" id="PTHR37549">
    <property type="entry name" value="LIPOPROTEIN LPRI"/>
    <property type="match status" value="1"/>
</dbReference>
<dbReference type="GO" id="GO:0005576">
    <property type="term" value="C:extracellular region"/>
    <property type="evidence" value="ECO:0007669"/>
    <property type="project" value="TreeGrafter"/>
</dbReference>
<gene>
    <name evidence="3" type="ORF">B1992_05525</name>
</gene>
<keyword evidence="1" id="KW-0732">Signal</keyword>
<organism evidence="3 4">
    <name type="scientific">Pseudoxanthomonas broegbernensis</name>
    <dbReference type="NCBI Taxonomy" id="83619"/>
    <lineage>
        <taxon>Bacteria</taxon>
        <taxon>Pseudomonadati</taxon>
        <taxon>Pseudomonadota</taxon>
        <taxon>Gammaproteobacteria</taxon>
        <taxon>Lysobacterales</taxon>
        <taxon>Lysobacteraceae</taxon>
        <taxon>Pseudoxanthomonas</taxon>
    </lineage>
</organism>
<accession>A0A7V8K7S3</accession>
<evidence type="ECO:0000256" key="1">
    <source>
        <dbReference type="SAM" id="SignalP"/>
    </source>
</evidence>
<reference evidence="3 4" key="1">
    <citation type="submission" date="2017-10" db="EMBL/GenBank/DDBJ databases">
        <title>Whole genome sequencing of Pseudoxanthomonas broegbernensis DSM 12573(T).</title>
        <authorList>
            <person name="Kumar S."/>
            <person name="Bansal K."/>
            <person name="Kaur A."/>
            <person name="Patil P."/>
            <person name="Sharma S."/>
            <person name="Patil P.B."/>
        </authorList>
    </citation>
    <scope>NUCLEOTIDE SEQUENCE [LARGE SCALE GENOMIC DNA]</scope>
    <source>
        <strain evidence="3 4">DSM 12573</strain>
    </source>
</reference>
<dbReference type="InterPro" id="IPR052755">
    <property type="entry name" value="Lysozyme_Inhibitor_LprI"/>
</dbReference>
<evidence type="ECO:0000313" key="4">
    <source>
        <dbReference type="Proteomes" id="UP000462066"/>
    </source>
</evidence>
<dbReference type="InterPro" id="IPR009739">
    <property type="entry name" value="LprI-like_N"/>
</dbReference>
<comment type="caution">
    <text evidence="3">The sequence shown here is derived from an EMBL/GenBank/DDBJ whole genome shotgun (WGS) entry which is preliminary data.</text>
</comment>
<sequence>MMPATQEKRMKRTTPLGMALAGLLLLSGQGQAGPDAGPSFDCARARTQVERMVCATPRLSVLDAVLGRYYAAAGQSLPLGQRSCLAAEQRTWLATQRNACGSAACLERAYLLRLDALEGLLPGAAVDRRLEGYPDVAGARLLAVVPAAAGRDPGEDLEEVLMEGTPVEDEGGYLLVDARFDPRTHGELAAMQGDADAIRARFGDGPVRSPGVVGSFGTYLLDDRARAAIAAIAGGGGDGIVRVKGWAVHADAAPPALDPRRCAFVYAAAPR</sequence>
<dbReference type="Proteomes" id="UP000462066">
    <property type="component" value="Unassembled WGS sequence"/>
</dbReference>
<keyword evidence="4" id="KW-1185">Reference proteome</keyword>